<accession>A0ACC6KQX3</accession>
<proteinExistence type="predicted"/>
<evidence type="ECO:0000313" key="1">
    <source>
        <dbReference type="EMBL" id="MDR6781750.1"/>
    </source>
</evidence>
<keyword evidence="2" id="KW-1185">Reference proteome</keyword>
<organism evidence="1 2">
    <name type="scientific">Pedobacter africanus</name>
    <dbReference type="NCBI Taxonomy" id="151894"/>
    <lineage>
        <taxon>Bacteria</taxon>
        <taxon>Pseudomonadati</taxon>
        <taxon>Bacteroidota</taxon>
        <taxon>Sphingobacteriia</taxon>
        <taxon>Sphingobacteriales</taxon>
        <taxon>Sphingobacteriaceae</taxon>
        <taxon>Pedobacter</taxon>
    </lineage>
</organism>
<evidence type="ECO:0000313" key="2">
    <source>
        <dbReference type="Proteomes" id="UP001246858"/>
    </source>
</evidence>
<dbReference type="EMBL" id="JAVDTF010000001">
    <property type="protein sequence ID" value="MDR6781750.1"/>
    <property type="molecule type" value="Genomic_DNA"/>
</dbReference>
<name>A0ACC6KQX3_9SPHI</name>
<protein>
    <submittedName>
        <fullName evidence="1">Uncharacterized protein</fullName>
    </submittedName>
</protein>
<comment type="caution">
    <text evidence="1">The sequence shown here is derived from an EMBL/GenBank/DDBJ whole genome shotgun (WGS) entry which is preliminary data.</text>
</comment>
<reference evidence="1" key="1">
    <citation type="submission" date="2023-07" db="EMBL/GenBank/DDBJ databases">
        <title>Sorghum-associated microbial communities from plants grown in Nebraska, USA.</title>
        <authorList>
            <person name="Schachtman D."/>
        </authorList>
    </citation>
    <scope>NUCLEOTIDE SEQUENCE</scope>
    <source>
        <strain evidence="1">2697</strain>
    </source>
</reference>
<sequence>MKKISLIVLGMLGLLNACTTKPDVPDVQVLITEGIEATAPYFTKDNNGNAVLCWTEKDGQDSLYRLKYAVFDAEKKRFNTAVTVPASAGCSNSAESMGKVAFKADGTVFAVFSRRFPKEQNPYAGAIYYSLSDDAGKSWSPARFLHSDTAHTYGRSFFDLATLKNGELGAIWLDGRYGKSIKGSALFFARTEKGKGFAADSCLDKGTCECCRTDIFTDDAGKIHLAYRSITMPSALAAKQVRDMVYKVSADNGQTFTAARAISNDNWEIEGCPHSGPSLAADKNGLQAVWFTAGGGAGLYHSSAKTPETGFGRRTLLTASGRHPQLVALSQGRAAMVCEEPLSAEPAHEMNHLHGTMKMSHAPAGAAKITLSLLKNGSLEKTAVVTDGKEADNHAVLTPVQDKLLLAWVREEKTGTKLCYTLMNLKE</sequence>
<gene>
    <name evidence="1" type="ORF">J2X78_000302</name>
</gene>
<dbReference type="Proteomes" id="UP001246858">
    <property type="component" value="Unassembled WGS sequence"/>
</dbReference>